<gene>
    <name evidence="2" type="ORF">ACFPCV_12170</name>
</gene>
<organism evidence="2 3">
    <name type="scientific">Actinophytocola glycyrrhizae</name>
    <dbReference type="NCBI Taxonomy" id="2044873"/>
    <lineage>
        <taxon>Bacteria</taxon>
        <taxon>Bacillati</taxon>
        <taxon>Actinomycetota</taxon>
        <taxon>Actinomycetes</taxon>
        <taxon>Pseudonocardiales</taxon>
        <taxon>Pseudonocardiaceae</taxon>
    </lineage>
</organism>
<evidence type="ECO:0000259" key="1">
    <source>
        <dbReference type="Pfam" id="PF04149"/>
    </source>
</evidence>
<dbReference type="InterPro" id="IPR007278">
    <property type="entry name" value="DUF397"/>
</dbReference>
<comment type="caution">
    <text evidence="2">The sequence shown here is derived from an EMBL/GenBank/DDBJ whole genome shotgun (WGS) entry which is preliminary data.</text>
</comment>
<reference evidence="3" key="1">
    <citation type="journal article" date="2019" name="Int. J. Syst. Evol. Microbiol.">
        <title>The Global Catalogue of Microorganisms (GCM) 10K type strain sequencing project: providing services to taxonomists for standard genome sequencing and annotation.</title>
        <authorList>
            <consortium name="The Broad Institute Genomics Platform"/>
            <consortium name="The Broad Institute Genome Sequencing Center for Infectious Disease"/>
            <person name="Wu L."/>
            <person name="Ma J."/>
        </authorList>
    </citation>
    <scope>NUCLEOTIDE SEQUENCE [LARGE SCALE GENOMIC DNA]</scope>
    <source>
        <strain evidence="3">ZS-22-S1</strain>
    </source>
</reference>
<accession>A0ABV9S143</accession>
<name>A0ABV9S143_9PSEU</name>
<proteinExistence type="predicted"/>
<dbReference type="RefSeq" id="WP_378056207.1">
    <property type="nucleotide sequence ID" value="NZ_JBHSIS010000006.1"/>
</dbReference>
<protein>
    <submittedName>
        <fullName evidence="2">DUF397 domain-containing protein</fullName>
    </submittedName>
</protein>
<evidence type="ECO:0000313" key="2">
    <source>
        <dbReference type="EMBL" id="MFC4854260.1"/>
    </source>
</evidence>
<dbReference type="Pfam" id="PF04149">
    <property type="entry name" value="DUF397"/>
    <property type="match status" value="1"/>
</dbReference>
<dbReference type="EMBL" id="JBHSIS010000006">
    <property type="protein sequence ID" value="MFC4854260.1"/>
    <property type="molecule type" value="Genomic_DNA"/>
</dbReference>
<sequence length="53" mass="5819">MSWRKSSRSGPTGNCVELRGDLAAIRDSKSPQAILPVPEVATRKLLGFLRVRP</sequence>
<feature type="domain" description="DUF397" evidence="1">
    <location>
        <begin position="2"/>
        <end position="47"/>
    </location>
</feature>
<evidence type="ECO:0000313" key="3">
    <source>
        <dbReference type="Proteomes" id="UP001595859"/>
    </source>
</evidence>
<keyword evidence="3" id="KW-1185">Reference proteome</keyword>
<dbReference type="Proteomes" id="UP001595859">
    <property type="component" value="Unassembled WGS sequence"/>
</dbReference>